<dbReference type="InterPro" id="IPR050312">
    <property type="entry name" value="IolE/XylAMocC-like"/>
</dbReference>
<dbReference type="InterPro" id="IPR036237">
    <property type="entry name" value="Xyl_isomerase-like_sf"/>
</dbReference>
<evidence type="ECO:0000313" key="3">
    <source>
        <dbReference type="EMBL" id="PXY24448.1"/>
    </source>
</evidence>
<name>A0A318LHC2_9PSEU</name>
<dbReference type="InterPro" id="IPR013022">
    <property type="entry name" value="Xyl_isomerase-like_TIM-brl"/>
</dbReference>
<keyword evidence="3" id="KW-0413">Isomerase</keyword>
<keyword evidence="4" id="KW-1185">Reference proteome</keyword>
<comment type="caution">
    <text evidence="3">The sequence shown here is derived from an EMBL/GenBank/DDBJ whole genome shotgun (WGS) entry which is preliminary data.</text>
</comment>
<evidence type="ECO:0000259" key="2">
    <source>
        <dbReference type="Pfam" id="PF01261"/>
    </source>
</evidence>
<feature type="domain" description="Xylose isomerase-like TIM barrel" evidence="2">
    <location>
        <begin position="78"/>
        <end position="291"/>
    </location>
</feature>
<dbReference type="PANTHER" id="PTHR12110">
    <property type="entry name" value="HYDROXYPYRUVATE ISOMERASE"/>
    <property type="match status" value="1"/>
</dbReference>
<feature type="chain" id="PRO_5016366667" evidence="1">
    <location>
        <begin position="38"/>
        <end position="295"/>
    </location>
</feature>
<dbReference type="EMBL" id="MASU01000013">
    <property type="protein sequence ID" value="PXY24448.1"/>
    <property type="molecule type" value="Genomic_DNA"/>
</dbReference>
<dbReference type="Proteomes" id="UP000247892">
    <property type="component" value="Unassembled WGS sequence"/>
</dbReference>
<dbReference type="OrthoDB" id="9798407at2"/>
<gene>
    <name evidence="3" type="ORF">BA062_30025</name>
</gene>
<dbReference type="InterPro" id="IPR006311">
    <property type="entry name" value="TAT_signal"/>
</dbReference>
<dbReference type="PROSITE" id="PS51318">
    <property type="entry name" value="TAT"/>
    <property type="match status" value="1"/>
</dbReference>
<dbReference type="Gene3D" id="3.20.20.150">
    <property type="entry name" value="Divalent-metal-dependent TIM barrel enzymes"/>
    <property type="match status" value="1"/>
</dbReference>
<dbReference type="GO" id="GO:0016853">
    <property type="term" value="F:isomerase activity"/>
    <property type="evidence" value="ECO:0007669"/>
    <property type="project" value="UniProtKB-KW"/>
</dbReference>
<dbReference type="PANTHER" id="PTHR12110:SF41">
    <property type="entry name" value="INOSOSE DEHYDRATASE"/>
    <property type="match status" value="1"/>
</dbReference>
<feature type="signal peptide" evidence="1">
    <location>
        <begin position="1"/>
        <end position="37"/>
    </location>
</feature>
<dbReference type="Pfam" id="PF01261">
    <property type="entry name" value="AP_endonuc_2"/>
    <property type="match status" value="1"/>
</dbReference>
<keyword evidence="1" id="KW-0732">Signal</keyword>
<organism evidence="3 4">
    <name type="scientific">Prauserella flavalba</name>
    <dbReference type="NCBI Taxonomy" id="1477506"/>
    <lineage>
        <taxon>Bacteria</taxon>
        <taxon>Bacillati</taxon>
        <taxon>Actinomycetota</taxon>
        <taxon>Actinomycetes</taxon>
        <taxon>Pseudonocardiales</taxon>
        <taxon>Pseudonocardiaceae</taxon>
        <taxon>Prauserella</taxon>
    </lineage>
</organism>
<evidence type="ECO:0000313" key="4">
    <source>
        <dbReference type="Proteomes" id="UP000247892"/>
    </source>
</evidence>
<protein>
    <submittedName>
        <fullName evidence="3">Sugar phosphate isomerase</fullName>
    </submittedName>
</protein>
<sequence>MSDSPKSRLSRRAMLRTTAGAAAVAGIAAATAGTAQAGWGHGGGHGHGGRRLPKERIAVQLYTLRNALEADLEGTLGALSDIGYRNVELAGTYGRSAKEFRGLLDRYRLRAVSAHVDFRGADVDQLIDDARILGYHVADCAYANFGTIAEWASFAQDLEAAGKAFRKAGIAYGYHNHAHEFQAIDGVRPFDVIARTTTRRNIHFEYDLYWLVVAGADPVREFYRQFGRVRQFHVKDRADDGSFADLGTGNIDFARIFRETWAGGAVLHYIVEHDQPTDPLKTAEVGYDYLRDLRF</sequence>
<dbReference type="RefSeq" id="WP_110342518.1">
    <property type="nucleotide sequence ID" value="NZ_JBHVKT010000017.1"/>
</dbReference>
<dbReference type="SUPFAM" id="SSF51658">
    <property type="entry name" value="Xylose isomerase-like"/>
    <property type="match status" value="1"/>
</dbReference>
<proteinExistence type="predicted"/>
<dbReference type="AlphaFoldDB" id="A0A318LHC2"/>
<evidence type="ECO:0000256" key="1">
    <source>
        <dbReference type="SAM" id="SignalP"/>
    </source>
</evidence>
<accession>A0A318LHC2</accession>
<reference evidence="3 4" key="1">
    <citation type="submission" date="2016-07" db="EMBL/GenBank/DDBJ databases">
        <title>Draft genome sequence of Prauserella sp. YIM 121212, isolated from alkaline soil.</title>
        <authorList>
            <person name="Ruckert C."/>
            <person name="Albersmeier A."/>
            <person name="Jiang C.-L."/>
            <person name="Jiang Y."/>
            <person name="Kalinowski J."/>
            <person name="Schneider O."/>
            <person name="Winkler A."/>
            <person name="Zotchev S.B."/>
        </authorList>
    </citation>
    <scope>NUCLEOTIDE SEQUENCE [LARGE SCALE GENOMIC DNA]</scope>
    <source>
        <strain evidence="3 4">YIM 121212</strain>
    </source>
</reference>